<feature type="compositionally biased region" description="Polar residues" evidence="8">
    <location>
        <begin position="419"/>
        <end position="445"/>
    </location>
</feature>
<dbReference type="GO" id="GO:0070773">
    <property type="term" value="F:protein-N-terminal glutamine amidohydrolase activity"/>
    <property type="evidence" value="ECO:0007669"/>
    <property type="project" value="UniProtKB-EC"/>
</dbReference>
<evidence type="ECO:0000256" key="2">
    <source>
        <dbReference type="ARBA" id="ARBA00011245"/>
    </source>
</evidence>
<evidence type="ECO:0000313" key="10">
    <source>
        <dbReference type="EMBL" id="CDR99667.1"/>
    </source>
</evidence>
<evidence type="ECO:0000256" key="4">
    <source>
        <dbReference type="ARBA" id="ARBA00021247"/>
    </source>
</evidence>
<comment type="similarity">
    <text evidence="1">Belongs to the NTAQ1 family.</text>
</comment>
<evidence type="ECO:0000256" key="3">
    <source>
        <dbReference type="ARBA" id="ARBA00012718"/>
    </source>
</evidence>
<dbReference type="EMBL" id="CCFA01001425">
    <property type="protein sequence ID" value="CDR99667.1"/>
    <property type="molecule type" value="Genomic_DNA"/>
</dbReference>
<feature type="compositionally biased region" description="Low complexity" evidence="8">
    <location>
        <begin position="1"/>
        <end position="11"/>
    </location>
</feature>
<organism evidence="10 12">
    <name type="scientific">Sporisorium scitamineum</name>
    <dbReference type="NCBI Taxonomy" id="49012"/>
    <lineage>
        <taxon>Eukaryota</taxon>
        <taxon>Fungi</taxon>
        <taxon>Dikarya</taxon>
        <taxon>Basidiomycota</taxon>
        <taxon>Ustilaginomycotina</taxon>
        <taxon>Ustilaginomycetes</taxon>
        <taxon>Ustilaginales</taxon>
        <taxon>Ustilaginaceae</taxon>
        <taxon>Sporisorium</taxon>
    </lineage>
</organism>
<accession>A0A0F7RYH6</accession>
<name>A0A0F7RYH6_9BASI</name>
<dbReference type="GO" id="GO:0008418">
    <property type="term" value="F:protein-N-terminal asparagine amidohydrolase activity"/>
    <property type="evidence" value="ECO:0007669"/>
    <property type="project" value="InterPro"/>
</dbReference>
<evidence type="ECO:0000256" key="6">
    <source>
        <dbReference type="ARBA" id="ARBA00029677"/>
    </source>
</evidence>
<evidence type="ECO:0000313" key="11">
    <source>
        <dbReference type="EMBL" id="CDU23065.1"/>
    </source>
</evidence>
<feature type="compositionally biased region" description="Low complexity" evidence="8">
    <location>
        <begin position="43"/>
        <end position="54"/>
    </location>
</feature>
<evidence type="ECO:0000313" key="12">
    <source>
        <dbReference type="Proteomes" id="UP000242770"/>
    </source>
</evidence>
<sequence>MSDTTSTSDSSNTMDKRRKSLSQSIRARLTRSHSSEVCRSPNSASDSGGSSAWDTPPIPPIPRCHSMNAVSPSNSIPSTTAVSKEELSAAWTSITPPPFPATQQYTACYCEENVYLLTQHLSASLTAINTSALNIARQQSKHQKRPPLSTQRSVFVPVWDLHVAFISNTTKTVLLYQQSASKLPSAGSPVIWDYHVIAIATCHLIPLNELSLDRDGLLKAPVEADCKSWVYDYDTLLSNPPPSPVPWGEYNAHTFHPQAIASNSIPAHFQPLFRCIPANDFLTYFASDRRHMLIITSSKGQMWSAEPPKWDVIVGSGAKKDGCKSNLMEKYVDVGADSGGRYGEVWKAREWLVRGGPPMKVGLGGSLVDDGCSDVALQGATEVKVVEEKVSIRPVVDEKRGMPQTAEGGGEEETKGGRITSSLFPAYLHSSQQHRAANPRPASTM</sequence>
<proteinExistence type="inferred from homology"/>
<feature type="region of interest" description="Disordered" evidence="8">
    <location>
        <begin position="399"/>
        <end position="445"/>
    </location>
</feature>
<dbReference type="PANTHER" id="PTHR13035:SF0">
    <property type="entry name" value="PROTEIN N-TERMINAL GLUTAMINE AMIDOHYDROLASE"/>
    <property type="match status" value="1"/>
</dbReference>
<dbReference type="EC" id="3.5.1.122" evidence="3"/>
<dbReference type="PANTHER" id="PTHR13035">
    <property type="entry name" value="PROTEIN N-TERMINAL GLUTAMINE AMIDOHYDROLASE"/>
    <property type="match status" value="1"/>
</dbReference>
<dbReference type="Pfam" id="PF09764">
    <property type="entry name" value="Nt_Gln_amidase"/>
    <property type="match status" value="1"/>
</dbReference>
<dbReference type="STRING" id="49012.A0A0F7RYH6"/>
<reference evidence="11" key="3">
    <citation type="submission" date="2014-06" db="EMBL/GenBank/DDBJ databases">
        <authorList>
            <person name="Ju J."/>
            <person name="Zhang J."/>
        </authorList>
    </citation>
    <scope>NUCLEOTIDE SEQUENCE</scope>
    <source>
        <strain evidence="11">SscI8</strain>
    </source>
</reference>
<dbReference type="GO" id="GO:0005634">
    <property type="term" value="C:nucleus"/>
    <property type="evidence" value="ECO:0007669"/>
    <property type="project" value="TreeGrafter"/>
</dbReference>
<dbReference type="EMBL" id="LK056662">
    <property type="protein sequence ID" value="CDU23065.1"/>
    <property type="molecule type" value="Genomic_DNA"/>
</dbReference>
<protein>
    <recommendedName>
        <fullName evidence="4">Protein N-terminal glutamine amidohydrolase</fullName>
        <ecNumber evidence="3">3.5.1.122</ecNumber>
    </recommendedName>
    <alternativeName>
        <fullName evidence="6">Protein NH2-terminal glutamine deamidase</fullName>
    </alternativeName>
</protein>
<gene>
    <name evidence="10" type="primary">SSCI26590.1</name>
    <name evidence="11" type="ORF">SPSC_01695</name>
</gene>
<evidence type="ECO:0000256" key="5">
    <source>
        <dbReference type="ARBA" id="ARBA00022801"/>
    </source>
</evidence>
<dbReference type="OrthoDB" id="191192at2759"/>
<dbReference type="InterPro" id="IPR039733">
    <property type="entry name" value="NTAQ1"/>
</dbReference>
<dbReference type="Proteomes" id="UP000242770">
    <property type="component" value="Unassembled WGS sequence"/>
</dbReference>
<dbReference type="AlphaFoldDB" id="A0A0F7RYH6"/>
<evidence type="ECO:0000256" key="1">
    <source>
        <dbReference type="ARBA" id="ARBA00008985"/>
    </source>
</evidence>
<dbReference type="Gene3D" id="3.10.620.10">
    <property type="entry name" value="Protein N-terminal glutamine amidohydrolase, alpha beta roll"/>
    <property type="match status" value="1"/>
</dbReference>
<reference evidence="12" key="2">
    <citation type="submission" date="2014-06" db="EMBL/GenBank/DDBJ databases">
        <authorList>
            <person name="Berkman P.J."/>
        </authorList>
    </citation>
    <scope>NUCLEOTIDE SEQUENCE [LARGE SCALE GENOMIC DNA]</scope>
</reference>
<dbReference type="InterPro" id="IPR023128">
    <property type="entry name" value="Prot_N_Gln_amidohydro_ab_roll"/>
</dbReference>
<comment type="catalytic activity">
    <reaction evidence="7">
        <text>N-terminal L-glutaminyl-[protein] + H2O = N-terminal L-glutamyl-[protein] + NH4(+)</text>
        <dbReference type="Rhea" id="RHEA:50680"/>
        <dbReference type="Rhea" id="RHEA-COMP:12668"/>
        <dbReference type="Rhea" id="RHEA-COMP:12777"/>
        <dbReference type="ChEBI" id="CHEBI:15377"/>
        <dbReference type="ChEBI" id="CHEBI:28938"/>
        <dbReference type="ChEBI" id="CHEBI:64721"/>
        <dbReference type="ChEBI" id="CHEBI:64722"/>
        <dbReference type="EC" id="3.5.1.122"/>
    </reaction>
</comment>
<dbReference type="InterPro" id="IPR037132">
    <property type="entry name" value="N_Gln_amidohydro_ab_roll_sf"/>
</dbReference>
<dbReference type="GO" id="GO:0005829">
    <property type="term" value="C:cytosol"/>
    <property type="evidence" value="ECO:0007669"/>
    <property type="project" value="TreeGrafter"/>
</dbReference>
<evidence type="ECO:0000256" key="7">
    <source>
        <dbReference type="ARBA" id="ARBA00048768"/>
    </source>
</evidence>
<feature type="domain" description="Protein N-terminal glutamine amidohydrolase alpha beta roll" evidence="9">
    <location>
        <begin position="105"/>
        <end position="351"/>
    </location>
</feature>
<keyword evidence="12" id="KW-1185">Reference proteome</keyword>
<evidence type="ECO:0000256" key="8">
    <source>
        <dbReference type="SAM" id="MobiDB-lite"/>
    </source>
</evidence>
<feature type="region of interest" description="Disordered" evidence="8">
    <location>
        <begin position="1"/>
        <end position="59"/>
    </location>
</feature>
<evidence type="ECO:0000259" key="9">
    <source>
        <dbReference type="Pfam" id="PF09764"/>
    </source>
</evidence>
<comment type="subunit">
    <text evidence="2">Monomer.</text>
</comment>
<keyword evidence="5" id="KW-0378">Hydrolase</keyword>
<reference evidence="10" key="1">
    <citation type="submission" date="2014-06" db="EMBL/GenBank/DDBJ databases">
        <authorList>
            <person name="Berkman J.Paul."/>
        </authorList>
    </citation>
    <scope>NUCLEOTIDE SEQUENCE [LARGE SCALE GENOMIC DNA]</scope>
</reference>